<dbReference type="GO" id="GO:0005737">
    <property type="term" value="C:cytoplasm"/>
    <property type="evidence" value="ECO:0007669"/>
    <property type="project" value="InterPro"/>
</dbReference>
<dbReference type="Proteomes" id="UP000824164">
    <property type="component" value="Unassembled WGS sequence"/>
</dbReference>
<organism evidence="11 12">
    <name type="scientific">Candidatus Onthocola gallistercoris</name>
    <dbReference type="NCBI Taxonomy" id="2840876"/>
    <lineage>
        <taxon>Bacteria</taxon>
        <taxon>Bacillati</taxon>
        <taxon>Bacillota</taxon>
        <taxon>Bacilli</taxon>
        <taxon>Candidatus Onthocola</taxon>
    </lineage>
</organism>
<evidence type="ECO:0000256" key="4">
    <source>
        <dbReference type="ARBA" id="ARBA00022741"/>
    </source>
</evidence>
<dbReference type="PROSITE" id="PS50263">
    <property type="entry name" value="CN_HYDROLASE"/>
    <property type="match status" value="1"/>
</dbReference>
<accession>A0A9D1HJ56</accession>
<comment type="catalytic activity">
    <reaction evidence="7 8">
        <text>deamido-NAD(+) + L-glutamine + ATP + H2O = L-glutamate + AMP + diphosphate + NAD(+) + H(+)</text>
        <dbReference type="Rhea" id="RHEA:24384"/>
        <dbReference type="ChEBI" id="CHEBI:15377"/>
        <dbReference type="ChEBI" id="CHEBI:15378"/>
        <dbReference type="ChEBI" id="CHEBI:29985"/>
        <dbReference type="ChEBI" id="CHEBI:30616"/>
        <dbReference type="ChEBI" id="CHEBI:33019"/>
        <dbReference type="ChEBI" id="CHEBI:57540"/>
        <dbReference type="ChEBI" id="CHEBI:58359"/>
        <dbReference type="ChEBI" id="CHEBI:58437"/>
        <dbReference type="ChEBI" id="CHEBI:456215"/>
        <dbReference type="EC" id="6.3.5.1"/>
    </reaction>
</comment>
<dbReference type="GO" id="GO:0005524">
    <property type="term" value="F:ATP binding"/>
    <property type="evidence" value="ECO:0007669"/>
    <property type="project" value="UniProtKB-UniRule"/>
</dbReference>
<feature type="binding site" evidence="7">
    <location>
        <position position="438"/>
    </location>
    <ligand>
        <name>deamido-NAD(+)</name>
        <dbReference type="ChEBI" id="CHEBI:58437"/>
        <note>ligand shared between two neighboring subunits</note>
    </ligand>
</feature>
<dbReference type="GO" id="GO:0003952">
    <property type="term" value="F:NAD+ synthase (glutamine-hydrolyzing) activity"/>
    <property type="evidence" value="ECO:0007669"/>
    <property type="project" value="UniProtKB-UniRule"/>
</dbReference>
<feature type="binding site" evidence="7">
    <location>
        <position position="197"/>
    </location>
    <ligand>
        <name>L-glutamine</name>
        <dbReference type="ChEBI" id="CHEBI:58359"/>
    </ligand>
</feature>
<proteinExistence type="inferred from homology"/>
<feature type="binding site" evidence="7">
    <location>
        <position position="462"/>
    </location>
    <ligand>
        <name>ATP</name>
        <dbReference type="ChEBI" id="CHEBI:30616"/>
    </ligand>
</feature>
<dbReference type="HAMAP" id="MF_02090">
    <property type="entry name" value="NadE_glutamine_dep"/>
    <property type="match status" value="1"/>
</dbReference>
<dbReference type="InterPro" id="IPR022310">
    <property type="entry name" value="NAD/GMP_synthase"/>
</dbReference>
<dbReference type="InterPro" id="IPR003694">
    <property type="entry name" value="NAD_synthase"/>
</dbReference>
<dbReference type="AlphaFoldDB" id="A0A9D1HJ56"/>
<comment type="function">
    <text evidence="7">Catalyzes the ATP-dependent amidation of deamido-NAD to form NAD. Uses L-glutamine as a nitrogen source.</text>
</comment>
<dbReference type="EMBL" id="DVLT01000061">
    <property type="protein sequence ID" value="HIU03555.1"/>
    <property type="molecule type" value="Genomic_DNA"/>
</dbReference>
<feature type="binding site" evidence="7">
    <location>
        <begin position="352"/>
        <end position="359"/>
    </location>
    <ligand>
        <name>ATP</name>
        <dbReference type="ChEBI" id="CHEBI:30616"/>
    </ligand>
</feature>
<comment type="pathway">
    <text evidence="1 7 8">Cofactor biosynthesis; NAD(+) biosynthesis; NAD(+) from deamido-NAD(+) (L-Gln route): step 1/1.</text>
</comment>
<feature type="binding site" evidence="7">
    <location>
        <position position="599"/>
    </location>
    <ligand>
        <name>deamido-NAD(+)</name>
        <dbReference type="ChEBI" id="CHEBI:58437"/>
        <note>ligand shared between two neighboring subunits</note>
    </ligand>
</feature>
<dbReference type="CDD" id="cd07570">
    <property type="entry name" value="GAT_Gln-NAD-synth"/>
    <property type="match status" value="1"/>
</dbReference>
<evidence type="ECO:0000256" key="1">
    <source>
        <dbReference type="ARBA" id="ARBA00005188"/>
    </source>
</evidence>
<comment type="caution">
    <text evidence="11">The sequence shown here is derived from an EMBL/GenBank/DDBJ whole genome shotgun (WGS) entry which is preliminary data.</text>
</comment>
<protein>
    <recommendedName>
        <fullName evidence="7 8">Glutamine-dependent NAD(+) synthetase</fullName>
        <ecNumber evidence="7 8">6.3.5.1</ecNumber>
    </recommendedName>
    <alternativeName>
        <fullName evidence="7 8">NAD(+) synthase [glutamine-hydrolyzing]</fullName>
    </alternativeName>
</protein>
<dbReference type="InterPro" id="IPR014445">
    <property type="entry name" value="Gln-dep_NAD_synthase"/>
</dbReference>
<keyword evidence="4 7" id="KW-0547">Nucleotide-binding</keyword>
<feature type="active site" description="Proton acceptor; for glutaminase activity" evidence="7">
    <location>
        <position position="46"/>
    </location>
</feature>
<keyword evidence="3 7" id="KW-0436">Ligase</keyword>
<evidence type="ECO:0000313" key="12">
    <source>
        <dbReference type="Proteomes" id="UP000824164"/>
    </source>
</evidence>
<gene>
    <name evidence="7" type="primary">nadE</name>
    <name evidence="11" type="ORF">IAB63_09925</name>
</gene>
<feature type="binding site" evidence="7">
    <location>
        <position position="203"/>
    </location>
    <ligand>
        <name>L-glutamine</name>
        <dbReference type="ChEBI" id="CHEBI:58359"/>
    </ligand>
</feature>
<evidence type="ECO:0000259" key="10">
    <source>
        <dbReference type="PROSITE" id="PS50263"/>
    </source>
</evidence>
<reference evidence="11" key="2">
    <citation type="journal article" date="2021" name="PeerJ">
        <title>Extensive microbial diversity within the chicken gut microbiome revealed by metagenomics and culture.</title>
        <authorList>
            <person name="Gilroy R."/>
            <person name="Ravi A."/>
            <person name="Getino M."/>
            <person name="Pursley I."/>
            <person name="Horton D.L."/>
            <person name="Alikhan N.F."/>
            <person name="Baker D."/>
            <person name="Gharbi K."/>
            <person name="Hall N."/>
            <person name="Watson M."/>
            <person name="Adriaenssens E.M."/>
            <person name="Foster-Nyarko E."/>
            <person name="Jarju S."/>
            <person name="Secka A."/>
            <person name="Antonio M."/>
            <person name="Oren A."/>
            <person name="Chaudhuri R.R."/>
            <person name="La Ragione R."/>
            <person name="Hildebrand F."/>
            <person name="Pallen M.J."/>
        </authorList>
    </citation>
    <scope>NUCLEOTIDE SEQUENCE</scope>
    <source>
        <strain evidence="11">CHK187-14744</strain>
    </source>
</reference>
<dbReference type="InterPro" id="IPR014729">
    <property type="entry name" value="Rossmann-like_a/b/a_fold"/>
</dbReference>
<dbReference type="Pfam" id="PF02540">
    <property type="entry name" value="NAD_synthase"/>
    <property type="match status" value="1"/>
</dbReference>
<dbReference type="PIRSF" id="PIRSF006630">
    <property type="entry name" value="NADS_GAT"/>
    <property type="match status" value="1"/>
</dbReference>
<dbReference type="Gene3D" id="3.60.110.10">
    <property type="entry name" value="Carbon-nitrogen hydrolase"/>
    <property type="match status" value="1"/>
</dbReference>
<feature type="domain" description="CN hydrolase" evidence="10">
    <location>
        <begin position="6"/>
        <end position="270"/>
    </location>
</feature>
<feature type="active site" description="Nucleophile; for glutaminase activity" evidence="7">
    <location>
        <position position="170"/>
    </location>
</feature>
<evidence type="ECO:0000256" key="3">
    <source>
        <dbReference type="ARBA" id="ARBA00022598"/>
    </source>
</evidence>
<evidence type="ECO:0000313" key="11">
    <source>
        <dbReference type="EMBL" id="HIU03555.1"/>
    </source>
</evidence>
<dbReference type="Gene3D" id="1.10.10.1140">
    <property type="entry name" value="Glutamine-dependent NAD+ synthetase, C-terminal domain"/>
    <property type="match status" value="1"/>
</dbReference>
<dbReference type="PANTHER" id="PTHR23090:SF9">
    <property type="entry name" value="GLUTAMINE-DEPENDENT NAD(+) SYNTHETASE"/>
    <property type="match status" value="1"/>
</dbReference>
<feature type="binding site" evidence="7">
    <location>
        <begin position="472"/>
        <end position="475"/>
    </location>
    <ligand>
        <name>deamido-NAD(+)</name>
        <dbReference type="ChEBI" id="CHEBI:58437"/>
        <note>ligand shared between two neighboring subunits</note>
    </ligand>
</feature>
<dbReference type="NCBIfam" id="NF002730">
    <property type="entry name" value="PRK02628.1"/>
    <property type="match status" value="1"/>
</dbReference>
<dbReference type="InterPro" id="IPR041856">
    <property type="entry name" value="NAD+_synth_C"/>
</dbReference>
<dbReference type="NCBIfam" id="TIGR00552">
    <property type="entry name" value="nadE"/>
    <property type="match status" value="1"/>
</dbReference>
<dbReference type="Gene3D" id="3.40.50.620">
    <property type="entry name" value="HUPs"/>
    <property type="match status" value="1"/>
</dbReference>
<comment type="similarity">
    <text evidence="2 7 8">In the C-terminal section; belongs to the NAD synthetase family.</text>
</comment>
<dbReference type="EC" id="6.3.5.1" evidence="7 8"/>
<evidence type="ECO:0000256" key="2">
    <source>
        <dbReference type="ARBA" id="ARBA00007145"/>
    </source>
</evidence>
<feature type="binding site" evidence="7">
    <location>
        <position position="467"/>
    </location>
    <ligand>
        <name>deamido-NAD(+)</name>
        <dbReference type="ChEBI" id="CHEBI:58437"/>
        <note>ligand shared between two neighboring subunits</note>
    </ligand>
</feature>
<name>A0A9D1HJ56_9FIRM</name>
<dbReference type="GO" id="GO:0004359">
    <property type="term" value="F:glutaminase activity"/>
    <property type="evidence" value="ECO:0007669"/>
    <property type="project" value="InterPro"/>
</dbReference>
<dbReference type="GO" id="GO:0009435">
    <property type="term" value="P:NAD+ biosynthetic process"/>
    <property type="evidence" value="ECO:0007669"/>
    <property type="project" value="UniProtKB-UniRule"/>
</dbReference>
<comment type="similarity">
    <text evidence="9">Belongs to the NAD synthetase family.</text>
</comment>
<dbReference type="SUPFAM" id="SSF56317">
    <property type="entry name" value="Carbon-nitrogen hydrolase"/>
    <property type="match status" value="1"/>
</dbReference>
<dbReference type="PANTHER" id="PTHR23090">
    <property type="entry name" value="NH 3 /GLUTAMINE-DEPENDENT NAD + SYNTHETASE"/>
    <property type="match status" value="1"/>
</dbReference>
<evidence type="ECO:0000256" key="8">
    <source>
        <dbReference type="PIRNR" id="PIRNR006630"/>
    </source>
</evidence>
<dbReference type="SUPFAM" id="SSF52402">
    <property type="entry name" value="Adenine nucleotide alpha hydrolases-like"/>
    <property type="match status" value="1"/>
</dbReference>
<sequence>MNDGFIRMAAATPRIQVADCGYNRENILEVIEKALKKNSQILALPELCLSGYTCGDLFLQRTLTASVEENLLKIADFLKGKDILVVLGAPLRIQSKLYNTAVFLKDGQILGVVPKTNIPAYSEFYETRHFASGPSKPCRIKIGGQETWFGTHLLFACENIPDLVIAAEICEDLWVPDPPSISHALAGATVIVNPSASDEVTGKDIYRRELVSGQSARLVSAYIYADAGEGESSTDMVFAGHDLICENGQVLAETERFKPKKQFIYADVDMERLAAERQRLTTFRQEMDTDYIRIPFTLEEKEIPLERYIDPTPFIPGNEAERNKRCEEILSIQTMGLKKRMDHTWSNRVVIGISGGLDSTLALLVAVRAIDMKELPRSALIGVTMPCFGTTDRTYQNACTLVRCLGATLKEINIKDAVTCHFRDIGQDMDKHDVTYENSQARERTQVLMDIANQCSGLVVGTGDMSELALGWATYNGDHMSMYGVNASVPKTLVRHLVQYYSETCKDDTLTAVLQDVLATPVSPELIPPKDGEIAQKTEDLVGPYELHDFYLYYMMRFGFHPGKIYRMALIAFARKYNKHTIMKWLKVFYNRFFAQQFKRSCLPDGPKVGSVALSPRGDWRMPSDARVKQWIEELNEIEPPEI</sequence>
<keyword evidence="6 7" id="KW-0520">NAD</keyword>
<evidence type="ECO:0000256" key="5">
    <source>
        <dbReference type="ARBA" id="ARBA00022840"/>
    </source>
</evidence>
<evidence type="ECO:0000256" key="6">
    <source>
        <dbReference type="ARBA" id="ARBA00023027"/>
    </source>
</evidence>
<dbReference type="CDD" id="cd00553">
    <property type="entry name" value="NAD_synthase"/>
    <property type="match status" value="1"/>
</dbReference>
<evidence type="ECO:0000256" key="7">
    <source>
        <dbReference type="HAMAP-Rule" id="MF_02090"/>
    </source>
</evidence>
<dbReference type="InterPro" id="IPR003010">
    <property type="entry name" value="C-N_Hydrolase"/>
</dbReference>
<dbReference type="Pfam" id="PF00795">
    <property type="entry name" value="CN_hydrolase"/>
    <property type="match status" value="1"/>
</dbReference>
<feature type="binding site" evidence="7">
    <location>
        <position position="121"/>
    </location>
    <ligand>
        <name>L-glutamine</name>
        <dbReference type="ChEBI" id="CHEBI:58359"/>
    </ligand>
</feature>
<evidence type="ECO:0000256" key="9">
    <source>
        <dbReference type="RuleBase" id="RU003811"/>
    </source>
</evidence>
<reference evidence="11" key="1">
    <citation type="submission" date="2020-10" db="EMBL/GenBank/DDBJ databases">
        <authorList>
            <person name="Gilroy R."/>
        </authorList>
    </citation>
    <scope>NUCLEOTIDE SEQUENCE</scope>
    <source>
        <strain evidence="11">CHK187-14744</strain>
    </source>
</reference>
<dbReference type="GO" id="GO:0008795">
    <property type="term" value="F:NAD+ synthase activity"/>
    <property type="evidence" value="ECO:0007669"/>
    <property type="project" value="UniProtKB-UniRule"/>
</dbReference>
<dbReference type="InterPro" id="IPR036526">
    <property type="entry name" value="C-N_Hydrolase_sf"/>
</dbReference>
<feature type="active site" description="For glutaminase activity" evidence="7">
    <location>
        <position position="115"/>
    </location>
</feature>
<keyword evidence="5 7" id="KW-0067">ATP-binding</keyword>